<keyword evidence="3" id="KW-0812">Transmembrane</keyword>
<comment type="caution">
    <text evidence="5">The sequence shown here is derived from an EMBL/GenBank/DDBJ whole genome shotgun (WGS) entry which is preliminary data.</text>
</comment>
<feature type="domain" description="Nematode cuticle collagen N-terminal" evidence="4">
    <location>
        <begin position="11"/>
        <end position="63"/>
    </location>
</feature>
<feature type="region of interest" description="Disordered" evidence="2">
    <location>
        <begin position="111"/>
        <end position="139"/>
    </location>
</feature>
<organism evidence="5 6">
    <name type="scientific">Ancylostoma caninum</name>
    <name type="common">Dog hookworm</name>
    <dbReference type="NCBI Taxonomy" id="29170"/>
    <lineage>
        <taxon>Eukaryota</taxon>
        <taxon>Metazoa</taxon>
        <taxon>Ecdysozoa</taxon>
        <taxon>Nematoda</taxon>
        <taxon>Chromadorea</taxon>
        <taxon>Rhabditida</taxon>
        <taxon>Rhabditina</taxon>
        <taxon>Rhabditomorpha</taxon>
        <taxon>Strongyloidea</taxon>
        <taxon>Ancylostomatidae</taxon>
        <taxon>Ancylostomatinae</taxon>
        <taxon>Ancylostoma</taxon>
    </lineage>
</organism>
<keyword evidence="6" id="KW-1185">Reference proteome</keyword>
<feature type="transmembrane region" description="Helical" evidence="3">
    <location>
        <begin position="12"/>
        <end position="34"/>
    </location>
</feature>
<keyword evidence="3" id="KW-1133">Transmembrane helix</keyword>
<evidence type="ECO:0000256" key="2">
    <source>
        <dbReference type="SAM" id="MobiDB-lite"/>
    </source>
</evidence>
<dbReference type="STRING" id="29170.A0A368FLS8"/>
<evidence type="ECO:0000256" key="1">
    <source>
        <dbReference type="ARBA" id="ARBA00022737"/>
    </source>
</evidence>
<dbReference type="InterPro" id="IPR002486">
    <property type="entry name" value="Col_cuticle_N"/>
</dbReference>
<proteinExistence type="predicted"/>
<dbReference type="EMBL" id="JOJR01000967">
    <property type="protein sequence ID" value="RCN33136.1"/>
    <property type="molecule type" value="Genomic_DNA"/>
</dbReference>
<dbReference type="AlphaFoldDB" id="A0A368FLS8"/>
<dbReference type="GO" id="GO:0042302">
    <property type="term" value="F:structural constituent of cuticle"/>
    <property type="evidence" value="ECO:0007669"/>
    <property type="project" value="InterPro"/>
</dbReference>
<keyword evidence="1" id="KW-0677">Repeat</keyword>
<protein>
    <recommendedName>
        <fullName evidence="4">Nematode cuticle collagen N-terminal domain-containing protein</fullName>
    </recommendedName>
</protein>
<accession>A0A368FLS8</accession>
<dbReference type="Proteomes" id="UP000252519">
    <property type="component" value="Unassembled WGS sequence"/>
</dbReference>
<reference evidence="5 6" key="1">
    <citation type="submission" date="2014-10" db="EMBL/GenBank/DDBJ databases">
        <title>Draft genome of the hookworm Ancylostoma caninum.</title>
        <authorList>
            <person name="Mitreva M."/>
        </authorList>
    </citation>
    <scope>NUCLEOTIDE SEQUENCE [LARGE SCALE GENOMIC DNA]</scope>
    <source>
        <strain evidence="5 6">Baltimore</strain>
    </source>
</reference>
<sequence length="166" mass="17421">MDEARDRVFCLVTYTATAFTLIAILAVSITIPMANNYTNSIRSTVERDLDDCHKSLEEIRQLAAPNAKSDAVAQWVDGDVAVVFHNATNRHREKRQAAVCAGCCLPGEVGSPGKPGKNGRPGRPGADGAPGFPGRPPRVCEQIAPPPCNLCPPGPAGPPGIPGEQG</sequence>
<gene>
    <name evidence="5" type="ORF">ANCCAN_21037</name>
</gene>
<name>A0A368FLS8_ANCCA</name>
<evidence type="ECO:0000313" key="6">
    <source>
        <dbReference type="Proteomes" id="UP000252519"/>
    </source>
</evidence>
<feature type="compositionally biased region" description="Low complexity" evidence="2">
    <location>
        <begin position="121"/>
        <end position="132"/>
    </location>
</feature>
<dbReference type="PANTHER" id="PTHR24637">
    <property type="entry name" value="COLLAGEN"/>
    <property type="match status" value="1"/>
</dbReference>
<dbReference type="PANTHER" id="PTHR24637:SF421">
    <property type="entry name" value="CUTICLE COLLAGEN DPY-2"/>
    <property type="match status" value="1"/>
</dbReference>
<keyword evidence="3" id="KW-0472">Membrane</keyword>
<evidence type="ECO:0000313" key="5">
    <source>
        <dbReference type="EMBL" id="RCN33136.1"/>
    </source>
</evidence>
<evidence type="ECO:0000259" key="4">
    <source>
        <dbReference type="SMART" id="SM01088"/>
    </source>
</evidence>
<dbReference type="Pfam" id="PF01484">
    <property type="entry name" value="Col_cuticle_N"/>
    <property type="match status" value="1"/>
</dbReference>
<evidence type="ECO:0000256" key="3">
    <source>
        <dbReference type="SAM" id="Phobius"/>
    </source>
</evidence>
<dbReference type="OrthoDB" id="5874994at2759"/>
<dbReference type="SMART" id="SM01088">
    <property type="entry name" value="Col_cuticle_N"/>
    <property type="match status" value="1"/>
</dbReference>